<sequence>MQNELIVKVPPPHTITQSTLPCYKETGRLGLFQLKRMWHKVQLQKKGCADKKIIEDEWSLDVMIMDTLGLGLTPTIESIFASDSFFEFESWVKKTHGRAISNAKINQLNKNIVSFFEKTDIKNETVLVETPRHYILTPVHWQSWDDNGYVIIPELVSKKLCEDVCNMLYERLKMDKNNPASWYSCHALKQGVMVQIFNDITMQVIRSLPQVRDVFEQLWGRKNLIVSTDRVSFNPPQTESWQFPGPNLHWDIDFNKPLTFATQGLLYLTDVAAEQGAFSCVPGFHKKIDDWLANLPKNTNPHSFNFDKCNSTPLAAKAGSLIVWRNTLPHGSCPNKGSRPRIVQYINMTPLKISS</sequence>
<protein>
    <recommendedName>
        <fullName evidence="3">Phytanoyl-CoA dioxygenase</fullName>
    </recommendedName>
</protein>
<gene>
    <name evidence="1" type="ORF">DC53_00080</name>
</gene>
<dbReference type="Pfam" id="PF05721">
    <property type="entry name" value="PhyH"/>
    <property type="match status" value="1"/>
</dbReference>
<dbReference type="Gene3D" id="2.60.120.620">
    <property type="entry name" value="q2cbj1_9rhob like domain"/>
    <property type="match status" value="1"/>
</dbReference>
<dbReference type="EMBL" id="JJNZ01000001">
    <property type="protein sequence ID" value="KDC53636.1"/>
    <property type="molecule type" value="Genomic_DNA"/>
</dbReference>
<evidence type="ECO:0008006" key="3">
    <source>
        <dbReference type="Google" id="ProtNLM"/>
    </source>
</evidence>
<dbReference type="AlphaFoldDB" id="A0ABD3YEB0"/>
<dbReference type="PANTHER" id="PTHR31630:SF6">
    <property type="entry name" value="PHYTANOYL-COA DIOXYGENASE-RELATED"/>
    <property type="match status" value="1"/>
</dbReference>
<name>A0ABD3YEB0_9GAMM</name>
<dbReference type="RefSeq" id="WP_007377724.1">
    <property type="nucleotide sequence ID" value="NZ_JBBMQV010000032.1"/>
</dbReference>
<dbReference type="SUPFAM" id="SSF51197">
    <property type="entry name" value="Clavaminate synthase-like"/>
    <property type="match status" value="1"/>
</dbReference>
<organism evidence="1 2">
    <name type="scientific">Pseudoalteromonas fuliginea</name>
    <dbReference type="NCBI Taxonomy" id="1872678"/>
    <lineage>
        <taxon>Bacteria</taxon>
        <taxon>Pseudomonadati</taxon>
        <taxon>Pseudomonadota</taxon>
        <taxon>Gammaproteobacteria</taxon>
        <taxon>Alteromonadales</taxon>
        <taxon>Pseudoalteromonadaceae</taxon>
        <taxon>Pseudoalteromonas</taxon>
    </lineage>
</organism>
<comment type="caution">
    <text evidence="1">The sequence shown here is derived from an EMBL/GenBank/DDBJ whole genome shotgun (WGS) entry which is preliminary data.</text>
</comment>
<proteinExistence type="predicted"/>
<evidence type="ECO:0000313" key="2">
    <source>
        <dbReference type="Proteomes" id="UP000027154"/>
    </source>
</evidence>
<dbReference type="PANTHER" id="PTHR31630">
    <property type="entry name" value="PHYTANOYL-COA DIOXYGENASE-RELATED-RELATED"/>
    <property type="match status" value="1"/>
</dbReference>
<accession>A0ABD3YEB0</accession>
<dbReference type="Proteomes" id="UP000027154">
    <property type="component" value="Unassembled WGS sequence"/>
</dbReference>
<dbReference type="InterPro" id="IPR008775">
    <property type="entry name" value="Phytyl_CoA_dOase-like"/>
</dbReference>
<dbReference type="GO" id="GO:0016706">
    <property type="term" value="F:2-oxoglutarate-dependent dioxygenase activity"/>
    <property type="evidence" value="ECO:0007669"/>
    <property type="project" value="UniProtKB-ARBA"/>
</dbReference>
<evidence type="ECO:0000313" key="1">
    <source>
        <dbReference type="EMBL" id="KDC53636.1"/>
    </source>
</evidence>
<reference evidence="1 2" key="1">
    <citation type="submission" date="2014-04" db="EMBL/GenBank/DDBJ databases">
        <title>Pseudoalteromonas galatheae sp. nov., isolated from a deep-sea polychaete near Canal Concepcion, Chile.</title>
        <authorList>
            <person name="Machado H.R."/>
            <person name="Gram L."/>
            <person name="Vynne N.G."/>
        </authorList>
    </citation>
    <scope>NUCLEOTIDE SEQUENCE [LARGE SCALE GENOMIC DNA]</scope>
    <source>
        <strain evidence="1 2">KMM216</strain>
    </source>
</reference>